<keyword evidence="1" id="KW-1133">Transmembrane helix</keyword>
<dbReference type="EMBL" id="JBBWWR010000002">
    <property type="protein sequence ID" value="KAK8970035.1"/>
    <property type="molecule type" value="Genomic_DNA"/>
</dbReference>
<keyword evidence="1" id="KW-0812">Transmembrane</keyword>
<gene>
    <name evidence="2" type="ORF">KSP40_PGU017630</name>
</gene>
<evidence type="ECO:0000313" key="2">
    <source>
        <dbReference type="EMBL" id="KAK8970035.1"/>
    </source>
</evidence>
<protein>
    <submittedName>
        <fullName evidence="2">Uncharacterized protein</fullName>
    </submittedName>
</protein>
<organism evidence="2 3">
    <name type="scientific">Platanthera guangdongensis</name>
    <dbReference type="NCBI Taxonomy" id="2320717"/>
    <lineage>
        <taxon>Eukaryota</taxon>
        <taxon>Viridiplantae</taxon>
        <taxon>Streptophyta</taxon>
        <taxon>Embryophyta</taxon>
        <taxon>Tracheophyta</taxon>
        <taxon>Spermatophyta</taxon>
        <taxon>Magnoliopsida</taxon>
        <taxon>Liliopsida</taxon>
        <taxon>Asparagales</taxon>
        <taxon>Orchidaceae</taxon>
        <taxon>Orchidoideae</taxon>
        <taxon>Orchideae</taxon>
        <taxon>Orchidinae</taxon>
        <taxon>Platanthera</taxon>
    </lineage>
</organism>
<accession>A0ABR2N0R4</accession>
<keyword evidence="1" id="KW-0472">Membrane</keyword>
<comment type="caution">
    <text evidence="2">The sequence shown here is derived from an EMBL/GenBank/DDBJ whole genome shotgun (WGS) entry which is preliminary data.</text>
</comment>
<keyword evidence="3" id="KW-1185">Reference proteome</keyword>
<evidence type="ECO:0000313" key="3">
    <source>
        <dbReference type="Proteomes" id="UP001412067"/>
    </source>
</evidence>
<feature type="transmembrane region" description="Helical" evidence="1">
    <location>
        <begin position="36"/>
        <end position="60"/>
    </location>
</feature>
<dbReference type="Proteomes" id="UP001412067">
    <property type="component" value="Unassembled WGS sequence"/>
</dbReference>
<reference evidence="2 3" key="1">
    <citation type="journal article" date="2022" name="Nat. Plants">
        <title>Genomes of leafy and leafless Platanthera orchids illuminate the evolution of mycoheterotrophy.</title>
        <authorList>
            <person name="Li M.H."/>
            <person name="Liu K.W."/>
            <person name="Li Z."/>
            <person name="Lu H.C."/>
            <person name="Ye Q.L."/>
            <person name="Zhang D."/>
            <person name="Wang J.Y."/>
            <person name="Li Y.F."/>
            <person name="Zhong Z.M."/>
            <person name="Liu X."/>
            <person name="Yu X."/>
            <person name="Liu D.K."/>
            <person name="Tu X.D."/>
            <person name="Liu B."/>
            <person name="Hao Y."/>
            <person name="Liao X.Y."/>
            <person name="Jiang Y.T."/>
            <person name="Sun W.H."/>
            <person name="Chen J."/>
            <person name="Chen Y.Q."/>
            <person name="Ai Y."/>
            <person name="Zhai J.W."/>
            <person name="Wu S.S."/>
            <person name="Zhou Z."/>
            <person name="Hsiao Y.Y."/>
            <person name="Wu W.L."/>
            <person name="Chen Y.Y."/>
            <person name="Lin Y.F."/>
            <person name="Hsu J.L."/>
            <person name="Li C.Y."/>
            <person name="Wang Z.W."/>
            <person name="Zhao X."/>
            <person name="Zhong W.Y."/>
            <person name="Ma X.K."/>
            <person name="Ma L."/>
            <person name="Huang J."/>
            <person name="Chen G.Z."/>
            <person name="Huang M.Z."/>
            <person name="Huang L."/>
            <person name="Peng D.H."/>
            <person name="Luo Y.B."/>
            <person name="Zou S.Q."/>
            <person name="Chen S.P."/>
            <person name="Lan S."/>
            <person name="Tsai W.C."/>
            <person name="Van de Peer Y."/>
            <person name="Liu Z.J."/>
        </authorList>
    </citation>
    <scope>NUCLEOTIDE SEQUENCE [LARGE SCALE GENOMIC DNA]</scope>
    <source>
        <strain evidence="2">Lor288</strain>
    </source>
</reference>
<name>A0ABR2N0R4_9ASPA</name>
<evidence type="ECO:0000256" key="1">
    <source>
        <dbReference type="SAM" id="Phobius"/>
    </source>
</evidence>
<sequence length="180" mass="20432">MGSILTIGCIPYQTSLTPVDETGCVSIESPSDLYDMYMNAIITPPFSLIFFFILTLGTMNTSELQKKRRRDIIISSSVATTLGATVVVLNSIPKQPTYVADKDVLRNILLTRLYTGKEIDCFNQLRMGKTPFNELCNIPRAKGYVCDTIYFDQRSCCFIFIHIRAQRKVSSCWTYIYAFD</sequence>
<proteinExistence type="predicted"/>